<reference evidence="1 2" key="1">
    <citation type="submission" date="2015-05" db="EMBL/GenBank/DDBJ databases">
        <title>A genomic and transcriptomic approach to investigate the blue pigment phenotype in Pseudomonas fluorescens.</title>
        <authorList>
            <person name="Andreani N.A."/>
            <person name="Cardazzo B."/>
        </authorList>
    </citation>
    <scope>NUCLEOTIDE SEQUENCE [LARGE SCALE GENOMIC DNA]</scope>
    <source>
        <strain evidence="1 2">Ps_22</strain>
    </source>
</reference>
<organism evidence="1 2">
    <name type="scientific">Pseudomonas fluorescens</name>
    <dbReference type="NCBI Taxonomy" id="294"/>
    <lineage>
        <taxon>Bacteria</taxon>
        <taxon>Pseudomonadati</taxon>
        <taxon>Pseudomonadota</taxon>
        <taxon>Gammaproteobacteria</taxon>
        <taxon>Pseudomonadales</taxon>
        <taxon>Pseudomonadaceae</taxon>
        <taxon>Pseudomonas</taxon>
    </lineage>
</organism>
<accession>A0A109LG47</accession>
<comment type="caution">
    <text evidence="1">The sequence shown here is derived from an EMBL/GenBank/DDBJ whole genome shotgun (WGS) entry which is preliminary data.</text>
</comment>
<gene>
    <name evidence="1" type="ORF">PFLmoz3_03528</name>
</gene>
<dbReference type="AlphaFoldDB" id="A0A109LG47"/>
<dbReference type="Proteomes" id="UP000061348">
    <property type="component" value="Unassembled WGS sequence"/>
</dbReference>
<evidence type="ECO:0000313" key="1">
    <source>
        <dbReference type="EMBL" id="KWV86791.1"/>
    </source>
</evidence>
<evidence type="ECO:0000313" key="2">
    <source>
        <dbReference type="Proteomes" id="UP000061348"/>
    </source>
</evidence>
<name>A0A109LG47_PSEFL</name>
<proteinExistence type="predicted"/>
<dbReference type="PATRIC" id="fig|294.194.peg.3914"/>
<sequence length="515" mass="57070">MQHTGSVGPFLGNRFRAVVQLGAVAWHDLVQFFLPGRACYLVLEHFLQHGQHDRSRGGRAWRCTQQAGDGVVGRADHFGTELQHAALLFVTLDDLHALAGLPQAPVGLLGVREVLLQRLETVIIRQHQLAGEVLDQWVFTNTDFGHRPDVVGGGAGQQVQVRAFFQELGREGGEWAKQNHTLAIQHAGVQVRNRHRWRTYRSLTVGLGQVLLGDGRVLGHQERTTDWEACVFLAFRNARLLQQVQGTAAGADEHELGVGFSLGAVFEVFVAHAPRTVGVLSDVLHFARQLQVKLRRGLQVSDELAGDLAEVYVGADRAPGGRDFLARVTPFHHQRNPLGDLRRVFGVLHAGEQRAGLQGFVAFFQELDVVIAPHKAHVRSGVDERTRVLQHALLNLPGPELTGDLERFVDLDRFRDLNVAVLVFRGVVQLSQGRVTGTGVVPAVGAFFGHAIEALDHLHRPIRFQLIEPDTQGCTHDAAADQQHIDFLCLFRVNGRDPHRQSQPQQGSVYFFKHQ</sequence>
<dbReference type="EMBL" id="LCYA01000087">
    <property type="protein sequence ID" value="KWV86791.1"/>
    <property type="molecule type" value="Genomic_DNA"/>
</dbReference>
<protein>
    <submittedName>
        <fullName evidence="1">Uncharacterized protein</fullName>
    </submittedName>
</protein>